<organism evidence="2 3">
    <name type="scientific">Liparis tanakae</name>
    <name type="common">Tanaka's snailfish</name>
    <dbReference type="NCBI Taxonomy" id="230148"/>
    <lineage>
        <taxon>Eukaryota</taxon>
        <taxon>Metazoa</taxon>
        <taxon>Chordata</taxon>
        <taxon>Craniata</taxon>
        <taxon>Vertebrata</taxon>
        <taxon>Euteleostomi</taxon>
        <taxon>Actinopterygii</taxon>
        <taxon>Neopterygii</taxon>
        <taxon>Teleostei</taxon>
        <taxon>Neoteleostei</taxon>
        <taxon>Acanthomorphata</taxon>
        <taxon>Eupercaria</taxon>
        <taxon>Perciformes</taxon>
        <taxon>Cottioidei</taxon>
        <taxon>Cottales</taxon>
        <taxon>Liparidae</taxon>
        <taxon>Liparis</taxon>
    </lineage>
</organism>
<keyword evidence="3" id="KW-1185">Reference proteome</keyword>
<evidence type="ECO:0000313" key="3">
    <source>
        <dbReference type="Proteomes" id="UP000314294"/>
    </source>
</evidence>
<proteinExistence type="predicted"/>
<dbReference type="Proteomes" id="UP000314294">
    <property type="component" value="Unassembled WGS sequence"/>
</dbReference>
<feature type="compositionally biased region" description="Basic and acidic residues" evidence="1">
    <location>
        <begin position="40"/>
        <end position="60"/>
    </location>
</feature>
<reference evidence="2 3" key="1">
    <citation type="submission" date="2019-03" db="EMBL/GenBank/DDBJ databases">
        <title>First draft genome of Liparis tanakae, snailfish: a comprehensive survey of snailfish specific genes.</title>
        <authorList>
            <person name="Kim W."/>
            <person name="Song I."/>
            <person name="Jeong J.-H."/>
            <person name="Kim D."/>
            <person name="Kim S."/>
            <person name="Ryu S."/>
            <person name="Song J.Y."/>
            <person name="Lee S.K."/>
        </authorList>
    </citation>
    <scope>NUCLEOTIDE SEQUENCE [LARGE SCALE GENOMIC DNA]</scope>
    <source>
        <tissue evidence="2">Muscle</tissue>
    </source>
</reference>
<gene>
    <name evidence="2" type="ORF">EYF80_032854</name>
</gene>
<accession>A0A4Z2GTU8</accession>
<dbReference type="AlphaFoldDB" id="A0A4Z2GTU8"/>
<evidence type="ECO:0000313" key="2">
    <source>
        <dbReference type="EMBL" id="TNN56956.1"/>
    </source>
</evidence>
<protein>
    <submittedName>
        <fullName evidence="2">Uncharacterized protein</fullName>
    </submittedName>
</protein>
<sequence>MCTQRHLQALDDALKLHGLAPEGMGKETEPRMNSYHPGKWVKEDTGWREVAVDEEKKAQEMDGSTAKRAHTEQQRSRAEQRGVRGKQTRGRGSQGEEEEEEEWEEGRGAPPPTANLLSLRSGQRPPAGLLSVT</sequence>
<feature type="compositionally biased region" description="Acidic residues" evidence="1">
    <location>
        <begin position="95"/>
        <end position="104"/>
    </location>
</feature>
<name>A0A4Z2GTU8_9TELE</name>
<dbReference type="EMBL" id="SRLO01000417">
    <property type="protein sequence ID" value="TNN56956.1"/>
    <property type="molecule type" value="Genomic_DNA"/>
</dbReference>
<feature type="region of interest" description="Disordered" evidence="1">
    <location>
        <begin position="17"/>
        <end position="133"/>
    </location>
</feature>
<comment type="caution">
    <text evidence="2">The sequence shown here is derived from an EMBL/GenBank/DDBJ whole genome shotgun (WGS) entry which is preliminary data.</text>
</comment>
<evidence type="ECO:0000256" key="1">
    <source>
        <dbReference type="SAM" id="MobiDB-lite"/>
    </source>
</evidence>
<feature type="compositionally biased region" description="Basic and acidic residues" evidence="1">
    <location>
        <begin position="69"/>
        <end position="82"/>
    </location>
</feature>